<feature type="domain" description="SLH" evidence="5">
    <location>
        <begin position="66"/>
        <end position="130"/>
    </location>
</feature>
<comment type="similarity">
    <text evidence="1 2">Belongs to the OprB family.</text>
</comment>
<evidence type="ECO:0000313" key="7">
    <source>
        <dbReference type="Proteomes" id="UP000625316"/>
    </source>
</evidence>
<evidence type="ECO:0000256" key="4">
    <source>
        <dbReference type="SAM" id="Phobius"/>
    </source>
</evidence>
<feature type="transmembrane region" description="Helical" evidence="4">
    <location>
        <begin position="21"/>
        <end position="42"/>
    </location>
</feature>
<dbReference type="RefSeq" id="WP_264323758.1">
    <property type="nucleotide sequence ID" value="NZ_JADEXQ010000009.1"/>
</dbReference>
<keyword evidence="4" id="KW-0472">Membrane</keyword>
<dbReference type="InterPro" id="IPR051465">
    <property type="entry name" value="Cell_Envelope_Struct_Comp"/>
</dbReference>
<dbReference type="PROSITE" id="PS51272">
    <property type="entry name" value="SLH"/>
    <property type="match status" value="1"/>
</dbReference>
<sequence>MSKHSLSQRFGPQHSQLKQQLISPLLVGANLLLAAVAAPSAIAQSTMTTIDQLSRDRPNSMGQVTSVSQLSDVRPTDWAFQSMQSLVERYGCIAGYPDRSFRGNRAITRFEFAAGMNACLDRIQQLIGVLQDDLVKKEDLATVQKLQSEFAAELATLRGRVDAVEAKTATLEKQQFSTTTKLYGEVGFSVSGALGGDKADGSGDPLQESTVLNNRVRLFFNSSFTGKDLLITRLDALNSIPFGPGEEGFPNVTGTSMSRLAFDEDSGNSVRIGKLFYQFGVGKSAHSEHDHSKDKKAEGDDGHGHGHGHGHGSKNRLTVSIDAVGGEFNENFANLNEYFSEELTGAISRFGRFNPIYYQGLEGTGASVNYELSEKITLSAGYLSPTADSPNDKEGLFDGSFAALAQLTIEPVEDVRLAFTYARSFFPGGSAVVSGETGSEFSNEPFEEAATAADNFGIQASAKISPAFTLSGWAGLTRATAQSNDGAVQEGDDASIFNWAATFAFPDFGKRGNLLGFIVGQPPRVTRNDVAGREDGTSAWHLEAMYRYKVNQNISVTPGLLVILNPEHNSNNDTILVGTIKTVFQF</sequence>
<dbReference type="EMBL" id="JADEXQ010000009">
    <property type="protein sequence ID" value="MBE9028935.1"/>
    <property type="molecule type" value="Genomic_DNA"/>
</dbReference>
<accession>A0A928VIG9</accession>
<evidence type="ECO:0000256" key="2">
    <source>
        <dbReference type="RuleBase" id="RU363072"/>
    </source>
</evidence>
<dbReference type="Pfam" id="PF04966">
    <property type="entry name" value="OprB"/>
    <property type="match status" value="2"/>
</dbReference>
<dbReference type="GO" id="GO:0015288">
    <property type="term" value="F:porin activity"/>
    <property type="evidence" value="ECO:0007669"/>
    <property type="project" value="InterPro"/>
</dbReference>
<evidence type="ECO:0000256" key="1">
    <source>
        <dbReference type="ARBA" id="ARBA00008769"/>
    </source>
</evidence>
<keyword evidence="4" id="KW-0812">Transmembrane</keyword>
<evidence type="ECO:0000259" key="5">
    <source>
        <dbReference type="PROSITE" id="PS51272"/>
    </source>
</evidence>
<keyword evidence="4" id="KW-1133">Transmembrane helix</keyword>
<comment type="caution">
    <text evidence="6">The sequence shown here is derived from an EMBL/GenBank/DDBJ whole genome shotgun (WGS) entry which is preliminary data.</text>
</comment>
<dbReference type="Gene3D" id="2.40.160.180">
    <property type="entry name" value="Carbohydrate-selective porin OprB"/>
    <property type="match status" value="1"/>
</dbReference>
<dbReference type="PANTHER" id="PTHR43308:SF1">
    <property type="entry name" value="OUTER MEMBRANE PROTEIN ALPHA"/>
    <property type="match status" value="1"/>
</dbReference>
<name>A0A928VIG9_9CYAN</name>
<proteinExistence type="inferred from homology"/>
<dbReference type="InterPro" id="IPR047684">
    <property type="entry name" value="Por_som-like"/>
</dbReference>
<dbReference type="NCBIfam" id="NF033921">
    <property type="entry name" value="por_somb"/>
    <property type="match status" value="2"/>
</dbReference>
<dbReference type="InterPro" id="IPR038673">
    <property type="entry name" value="OprB_sf"/>
</dbReference>
<evidence type="ECO:0000256" key="3">
    <source>
        <dbReference type="SAM" id="MobiDB-lite"/>
    </source>
</evidence>
<reference evidence="6" key="1">
    <citation type="submission" date="2020-10" db="EMBL/GenBank/DDBJ databases">
        <authorList>
            <person name="Castelo-Branco R."/>
            <person name="Eusebio N."/>
            <person name="Adriana R."/>
            <person name="Vieira A."/>
            <person name="Brugerolle De Fraissinette N."/>
            <person name="Rezende De Castro R."/>
            <person name="Schneider M.P."/>
            <person name="Vasconcelos V."/>
            <person name="Leao P.N."/>
        </authorList>
    </citation>
    <scope>NUCLEOTIDE SEQUENCE</scope>
    <source>
        <strain evidence="6">LEGE 11480</strain>
    </source>
</reference>
<dbReference type="GO" id="GO:0016020">
    <property type="term" value="C:membrane"/>
    <property type="evidence" value="ECO:0007669"/>
    <property type="project" value="InterPro"/>
</dbReference>
<dbReference type="InterPro" id="IPR007049">
    <property type="entry name" value="Carb-sel_porin_OprB"/>
</dbReference>
<dbReference type="Proteomes" id="UP000625316">
    <property type="component" value="Unassembled WGS sequence"/>
</dbReference>
<gene>
    <name evidence="6" type="ORF">IQ266_04055</name>
</gene>
<dbReference type="GO" id="GO:0008643">
    <property type="term" value="P:carbohydrate transport"/>
    <property type="evidence" value="ECO:0007669"/>
    <property type="project" value="InterPro"/>
</dbReference>
<dbReference type="InterPro" id="IPR001119">
    <property type="entry name" value="SLH_dom"/>
</dbReference>
<feature type="compositionally biased region" description="Basic residues" evidence="3">
    <location>
        <begin position="305"/>
        <end position="314"/>
    </location>
</feature>
<evidence type="ECO:0000313" key="6">
    <source>
        <dbReference type="EMBL" id="MBE9028935.1"/>
    </source>
</evidence>
<feature type="region of interest" description="Disordered" evidence="3">
    <location>
        <begin position="286"/>
        <end position="315"/>
    </location>
</feature>
<dbReference type="PANTHER" id="PTHR43308">
    <property type="entry name" value="OUTER MEMBRANE PROTEIN ALPHA-RELATED"/>
    <property type="match status" value="1"/>
</dbReference>
<dbReference type="AlphaFoldDB" id="A0A928VIG9"/>
<dbReference type="Pfam" id="PF00395">
    <property type="entry name" value="SLH"/>
    <property type="match status" value="1"/>
</dbReference>
<organism evidence="6 7">
    <name type="scientific">Romeriopsis navalis LEGE 11480</name>
    <dbReference type="NCBI Taxonomy" id="2777977"/>
    <lineage>
        <taxon>Bacteria</taxon>
        <taxon>Bacillati</taxon>
        <taxon>Cyanobacteriota</taxon>
        <taxon>Cyanophyceae</taxon>
        <taxon>Leptolyngbyales</taxon>
        <taxon>Leptolyngbyaceae</taxon>
        <taxon>Romeriopsis</taxon>
        <taxon>Romeriopsis navalis</taxon>
    </lineage>
</organism>
<feature type="compositionally biased region" description="Basic and acidic residues" evidence="3">
    <location>
        <begin position="286"/>
        <end position="304"/>
    </location>
</feature>
<protein>
    <submittedName>
        <fullName evidence="6">Iron uptake porin</fullName>
    </submittedName>
</protein>
<keyword evidence="7" id="KW-1185">Reference proteome</keyword>